<organism evidence="12 13">
    <name type="scientific">Melopsittacus undulatus</name>
    <name type="common">Budgerigar</name>
    <name type="synonym">Psittacus undulatus</name>
    <dbReference type="NCBI Taxonomy" id="13146"/>
    <lineage>
        <taxon>Eukaryota</taxon>
        <taxon>Metazoa</taxon>
        <taxon>Chordata</taxon>
        <taxon>Craniata</taxon>
        <taxon>Vertebrata</taxon>
        <taxon>Euteleostomi</taxon>
        <taxon>Archelosauria</taxon>
        <taxon>Archosauria</taxon>
        <taxon>Dinosauria</taxon>
        <taxon>Saurischia</taxon>
        <taxon>Theropoda</taxon>
        <taxon>Coelurosauria</taxon>
        <taxon>Aves</taxon>
        <taxon>Neognathae</taxon>
        <taxon>Neoaves</taxon>
        <taxon>Telluraves</taxon>
        <taxon>Australaves</taxon>
        <taxon>Psittaciformes</taxon>
        <taxon>Psittaculidae</taxon>
        <taxon>Melopsittacus</taxon>
    </lineage>
</organism>
<reference evidence="12" key="1">
    <citation type="submission" date="2020-03" db="EMBL/GenBank/DDBJ databases">
        <title>Melopsittacus undulatus (budgerigar) genome, bMelUnd1, maternal haplotype with Z.</title>
        <authorList>
            <person name="Gedman G."/>
            <person name="Mountcastle J."/>
            <person name="Haase B."/>
            <person name="Formenti G."/>
            <person name="Wright T."/>
            <person name="Apodaca J."/>
            <person name="Pelan S."/>
            <person name="Chow W."/>
            <person name="Rhie A."/>
            <person name="Howe K."/>
            <person name="Fedrigo O."/>
            <person name="Jarvis E.D."/>
        </authorList>
    </citation>
    <scope>NUCLEOTIDE SEQUENCE [LARGE SCALE GENOMIC DNA]</scope>
</reference>
<dbReference type="Gene3D" id="3.40.630.30">
    <property type="match status" value="1"/>
</dbReference>
<dbReference type="InterPro" id="IPR015797">
    <property type="entry name" value="NUDIX_hydrolase-like_dom_sf"/>
</dbReference>
<dbReference type="PROSITE" id="PS00893">
    <property type="entry name" value="NUDIX_BOX"/>
    <property type="match status" value="1"/>
</dbReference>
<dbReference type="GO" id="GO:0005634">
    <property type="term" value="C:nucleus"/>
    <property type="evidence" value="ECO:0007669"/>
    <property type="project" value="UniProtKB-SubCell"/>
</dbReference>
<feature type="region of interest" description="Disordered" evidence="11">
    <location>
        <begin position="1"/>
        <end position="58"/>
    </location>
</feature>
<dbReference type="PRINTS" id="PR01356">
    <property type="entry name" value="GFGPROTEIN"/>
</dbReference>
<feature type="compositionally biased region" description="Low complexity" evidence="11">
    <location>
        <begin position="28"/>
        <end position="48"/>
    </location>
</feature>
<dbReference type="Proteomes" id="UP000694405">
    <property type="component" value="Chromosome 5"/>
</dbReference>
<evidence type="ECO:0000256" key="3">
    <source>
        <dbReference type="ARBA" id="ARBA00011407"/>
    </source>
</evidence>
<evidence type="ECO:0000256" key="4">
    <source>
        <dbReference type="ARBA" id="ARBA00022490"/>
    </source>
</evidence>
<sequence length="394" mass="43332">MDSFLNEPLSARQPGQTLARPATRTRVPASTASETPSTSSPPSAAPGGTARGEPSLPPLFGTGRPLLFLLEEADMLLRRLPQSASGSRGRHRPWGGLVSSGSAPRSAMVRPWRELQRVRGWAALAGLQARRDKFGGVSVNLAELRQPLRLERATFGRWLRGSVAQWRKEGCIAVWLHVPIFQSGFAAAAASQGFTFHHAEQGSSTLTLWLGEGPSRLPVYATHQLGVAGAVLHESTGKVLVVQDRNKTTNAWKFPGGLSNPGEDIGDTAVREVFEETGIKSEFKSILSIRQQHEHPGAFGKSDMYIICRLEPSSFNISFCQQECLRCEWMDLGELAQTKLATPITSNIAKLLLYGYQEGFDKIDITMREFPAVSTGLFYKLYHRELPESYRSIM</sequence>
<dbReference type="FunFam" id="3.90.79.10:FF:000027">
    <property type="entry name" value="nucleoside diphosphate-linked moiety X motif 6"/>
    <property type="match status" value="1"/>
</dbReference>
<evidence type="ECO:0000256" key="9">
    <source>
        <dbReference type="ARBA" id="ARBA00068898"/>
    </source>
</evidence>
<dbReference type="InterPro" id="IPR000086">
    <property type="entry name" value="NUDIX_hydrolase_dom"/>
</dbReference>
<accession>A0A8C6N806</accession>
<dbReference type="InterPro" id="IPR020084">
    <property type="entry name" value="NUDIX_hydrolase_CS"/>
</dbReference>
<evidence type="ECO:0000256" key="2">
    <source>
        <dbReference type="ARBA" id="ARBA00005582"/>
    </source>
</evidence>
<keyword evidence="6 10" id="KW-0496">Mitochondrion</keyword>
<reference evidence="12" key="2">
    <citation type="submission" date="2025-08" db="UniProtKB">
        <authorList>
            <consortium name="Ensembl"/>
        </authorList>
    </citation>
    <scope>IDENTIFICATION</scope>
</reference>
<evidence type="ECO:0000256" key="7">
    <source>
        <dbReference type="ARBA" id="ARBA00023242"/>
    </source>
</evidence>
<keyword evidence="5 10" id="KW-0378">Hydrolase</keyword>
<evidence type="ECO:0000256" key="5">
    <source>
        <dbReference type="ARBA" id="ARBA00022801"/>
    </source>
</evidence>
<dbReference type="PROSITE" id="PS51462">
    <property type="entry name" value="NUDIX"/>
    <property type="match status" value="1"/>
</dbReference>
<dbReference type="PANTHER" id="PTHR13994">
    <property type="entry name" value="NUDIX HYDROLASE RELATED"/>
    <property type="match status" value="1"/>
</dbReference>
<evidence type="ECO:0000256" key="10">
    <source>
        <dbReference type="RuleBase" id="RU368106"/>
    </source>
</evidence>
<reference evidence="12" key="3">
    <citation type="submission" date="2025-09" db="UniProtKB">
        <authorList>
            <consortium name="Ensembl"/>
        </authorList>
    </citation>
    <scope>IDENTIFICATION</scope>
</reference>
<dbReference type="CDD" id="cd04670">
    <property type="entry name" value="NUDIX_ASFGF2_Nudt6"/>
    <property type="match status" value="1"/>
</dbReference>
<gene>
    <name evidence="12" type="primary">LOC101877437</name>
</gene>
<dbReference type="GO" id="GO:0035529">
    <property type="term" value="F:NADH pyrophosphatase activity"/>
    <property type="evidence" value="ECO:0007669"/>
    <property type="project" value="TreeGrafter"/>
</dbReference>
<protein>
    <recommendedName>
        <fullName evidence="9 10">Nucleoside diphosphate-linked moiety X motif 6</fullName>
        <shortName evidence="10">Nudix motif 6</shortName>
        <ecNumber evidence="10">3.6.1.-</ecNumber>
    </recommendedName>
</protein>
<dbReference type="Pfam" id="PF18290">
    <property type="entry name" value="Nudix_hydro"/>
    <property type="match status" value="1"/>
</dbReference>
<evidence type="ECO:0000256" key="1">
    <source>
        <dbReference type="ARBA" id="ARBA00004123"/>
    </source>
</evidence>
<dbReference type="FunFam" id="3.40.630.30:FF:000062">
    <property type="entry name" value="Nucleoside diphosphate-linked moiety X motif 6"/>
    <property type="match status" value="1"/>
</dbReference>
<dbReference type="AlphaFoldDB" id="A0A8C6N806"/>
<dbReference type="GO" id="GO:0051287">
    <property type="term" value="F:NAD binding"/>
    <property type="evidence" value="ECO:0007669"/>
    <property type="project" value="TreeGrafter"/>
</dbReference>
<dbReference type="SUPFAM" id="SSF55811">
    <property type="entry name" value="Nudix"/>
    <property type="match status" value="1"/>
</dbReference>
<dbReference type="InterPro" id="IPR003293">
    <property type="entry name" value="Nudix_hydrolase6-like"/>
</dbReference>
<dbReference type="GO" id="GO:0005739">
    <property type="term" value="C:mitochondrion"/>
    <property type="evidence" value="ECO:0007669"/>
    <property type="project" value="UniProtKB-SubCell"/>
</dbReference>
<evidence type="ECO:0000313" key="13">
    <source>
        <dbReference type="Proteomes" id="UP000694405"/>
    </source>
</evidence>
<dbReference type="EC" id="3.6.1.-" evidence="10"/>
<comment type="subunit">
    <text evidence="3 10">Monomer and homodimer.</text>
</comment>
<dbReference type="InterPro" id="IPR040618">
    <property type="entry name" value="Pre-Nudix"/>
</dbReference>
<name>A0A8C6N806_MELUD</name>
<keyword evidence="13" id="KW-1185">Reference proteome</keyword>
<comment type="subcellular location">
    <subcellularLocation>
        <location evidence="10">Cytoplasm</location>
    </subcellularLocation>
    <subcellularLocation>
        <location evidence="1 10">Nucleus</location>
    </subcellularLocation>
    <subcellularLocation>
        <location evidence="10">Mitochondrion</location>
    </subcellularLocation>
</comment>
<comment type="similarity">
    <text evidence="2 10">Belongs to the Nudix hydrolase family.</text>
</comment>
<keyword evidence="4 10" id="KW-0963">Cytoplasm</keyword>
<keyword evidence="7 10" id="KW-0539">Nucleus</keyword>
<dbReference type="FunFam" id="4.10.80.100:FF:000001">
    <property type="entry name" value="Nucleoside diphosphate-linked moiety X motif 6"/>
    <property type="match status" value="1"/>
</dbReference>
<evidence type="ECO:0000256" key="11">
    <source>
        <dbReference type="SAM" id="MobiDB-lite"/>
    </source>
</evidence>
<dbReference type="Gene3D" id="4.10.80.100">
    <property type="match status" value="1"/>
</dbReference>
<evidence type="ECO:0000256" key="8">
    <source>
        <dbReference type="ARBA" id="ARBA00057091"/>
    </source>
</evidence>
<evidence type="ECO:0000313" key="12">
    <source>
        <dbReference type="Ensembl" id="ENSMUNP00000003671.1"/>
    </source>
</evidence>
<evidence type="ECO:0000256" key="6">
    <source>
        <dbReference type="ARBA" id="ARBA00023128"/>
    </source>
</evidence>
<dbReference type="Gene3D" id="3.90.79.10">
    <property type="entry name" value="Nucleoside Triphosphate Pyrophosphohydrolase"/>
    <property type="match status" value="1"/>
</dbReference>
<proteinExistence type="inferred from homology"/>
<dbReference type="Ensembl" id="ENSMUNT00000004311.2">
    <property type="protein sequence ID" value="ENSMUNP00000003671.1"/>
    <property type="gene ID" value="ENSMUNG00000003109.2"/>
</dbReference>
<dbReference type="GO" id="GO:0047631">
    <property type="term" value="F:ADP-ribose diphosphatase activity"/>
    <property type="evidence" value="ECO:0007669"/>
    <property type="project" value="TreeGrafter"/>
</dbReference>
<dbReference type="Pfam" id="PF00293">
    <property type="entry name" value="NUDIX"/>
    <property type="match status" value="1"/>
</dbReference>
<dbReference type="PANTHER" id="PTHR13994:SF46">
    <property type="entry name" value="NUCLEOSIDE DIPHOSPHATE-LINKED MOIETY X MOTIF 6"/>
    <property type="match status" value="1"/>
</dbReference>
<comment type="function">
    <text evidence="8 10">May contribute to the regulation of cell proliferation.</text>
</comment>